<evidence type="ECO:0000256" key="1">
    <source>
        <dbReference type="ARBA" id="ARBA00023002"/>
    </source>
</evidence>
<dbReference type="Proteomes" id="UP000181956">
    <property type="component" value="Chromosome I"/>
</dbReference>
<reference evidence="4" key="1">
    <citation type="submission" date="2016-10" db="EMBL/GenBank/DDBJ databases">
        <authorList>
            <person name="Varghese N."/>
            <person name="Submissions S."/>
        </authorList>
    </citation>
    <scope>NUCLEOTIDE SEQUENCE [LARGE SCALE GENOMIC DNA]</scope>
    <source>
        <strain evidence="4">DSM 21772</strain>
    </source>
</reference>
<dbReference type="Pfam" id="PF00171">
    <property type="entry name" value="Aldedh"/>
    <property type="match status" value="1"/>
</dbReference>
<dbReference type="PANTHER" id="PTHR11699">
    <property type="entry name" value="ALDEHYDE DEHYDROGENASE-RELATED"/>
    <property type="match status" value="1"/>
</dbReference>
<dbReference type="SUPFAM" id="SSF53720">
    <property type="entry name" value="ALDH-like"/>
    <property type="match status" value="1"/>
</dbReference>
<protein>
    <submittedName>
        <fullName evidence="3">Aldehyde dehydrogenase family protein</fullName>
    </submittedName>
</protein>
<dbReference type="STRING" id="412690.SAMN04489834_1533"/>
<evidence type="ECO:0000313" key="4">
    <source>
        <dbReference type="Proteomes" id="UP000181956"/>
    </source>
</evidence>
<dbReference type="OrthoDB" id="188583at2"/>
<dbReference type="GO" id="GO:0016491">
    <property type="term" value="F:oxidoreductase activity"/>
    <property type="evidence" value="ECO:0007669"/>
    <property type="project" value="UniProtKB-KW"/>
</dbReference>
<feature type="domain" description="Aldehyde dehydrogenase" evidence="2">
    <location>
        <begin position="22"/>
        <end position="253"/>
    </location>
</feature>
<keyword evidence="4" id="KW-1185">Reference proteome</keyword>
<dbReference type="AlphaFoldDB" id="A0A1H1SFS4"/>
<evidence type="ECO:0000313" key="3">
    <source>
        <dbReference type="EMBL" id="SDS46658.1"/>
    </source>
</evidence>
<keyword evidence="1" id="KW-0560">Oxidoreductase</keyword>
<dbReference type="InterPro" id="IPR015590">
    <property type="entry name" value="Aldehyde_DH_dom"/>
</dbReference>
<name>A0A1H1SFS4_9MICO</name>
<organism evidence="3 4">
    <name type="scientific">Microterricola viridarii</name>
    <dbReference type="NCBI Taxonomy" id="412690"/>
    <lineage>
        <taxon>Bacteria</taxon>
        <taxon>Bacillati</taxon>
        <taxon>Actinomycetota</taxon>
        <taxon>Actinomycetes</taxon>
        <taxon>Micrococcales</taxon>
        <taxon>Microbacteriaceae</taxon>
        <taxon>Microterricola</taxon>
    </lineage>
</organism>
<dbReference type="InterPro" id="IPR016162">
    <property type="entry name" value="Ald_DH_N"/>
</dbReference>
<dbReference type="RefSeq" id="WP_083363508.1">
    <property type="nucleotide sequence ID" value="NZ_LT629742.1"/>
</dbReference>
<gene>
    <name evidence="3" type="ORF">SAMN04489834_1533</name>
</gene>
<evidence type="ECO:0000259" key="2">
    <source>
        <dbReference type="Pfam" id="PF00171"/>
    </source>
</evidence>
<dbReference type="Gene3D" id="3.40.605.10">
    <property type="entry name" value="Aldehyde Dehydrogenase, Chain A, domain 1"/>
    <property type="match status" value="1"/>
</dbReference>
<proteinExistence type="predicted"/>
<dbReference type="InterPro" id="IPR016161">
    <property type="entry name" value="Ald_DH/histidinol_DH"/>
</dbReference>
<accession>A0A1H1SFS4</accession>
<sequence length="286" mass="29796">MTRLAVPKTYKLYIGGKFPRSESGRTYEVLSNSGEFLANAAMASRKDARDAVVAARSAVSGWSGATGYNRGQVLYRIAELLEGRRAQFVAEIRDVEGVSAAAASAQVDEAIDRWVWYAGWADKYVQVAGNANAVSGPYFNISVPEPTGVVAIVAPQGSSLLGLVSAVAPALVAGNTVVVIASEKLPLAAISLSEVLATSDVPGGVVNILTGSPAEITPWLASHADVNAIDLVGAGSLDWISMQVAAADTLKRVFTPENGPDAAAPTLGRITGFTETKTVWHTKGLI</sequence>
<dbReference type="EMBL" id="LT629742">
    <property type="protein sequence ID" value="SDS46658.1"/>
    <property type="molecule type" value="Genomic_DNA"/>
</dbReference>